<dbReference type="PANTHER" id="PTHR47691:SF3">
    <property type="entry name" value="HTH-TYPE TRANSCRIPTIONAL REGULATOR RV0890C-RELATED"/>
    <property type="match status" value="1"/>
</dbReference>
<keyword evidence="2" id="KW-0378">Hydrolase</keyword>
<dbReference type="InterPro" id="IPR059179">
    <property type="entry name" value="MLKL-like_MCAfunc"/>
</dbReference>
<protein>
    <submittedName>
        <fullName evidence="2">P-loop containing nucleoside triphosphate hydrolase protein</fullName>
    </submittedName>
</protein>
<gene>
    <name evidence="2" type="ORF">FB45DRAFT_1007622</name>
</gene>
<comment type="caution">
    <text evidence="2">The sequence shown here is derived from an EMBL/GenBank/DDBJ whole genome shotgun (WGS) entry which is preliminary data.</text>
</comment>
<dbReference type="InterPro" id="IPR007111">
    <property type="entry name" value="NACHT_NTPase"/>
</dbReference>
<dbReference type="PRINTS" id="PR00364">
    <property type="entry name" value="DISEASERSIST"/>
</dbReference>
<dbReference type="EMBL" id="JARKIF010000020">
    <property type="protein sequence ID" value="KAJ7617969.1"/>
    <property type="molecule type" value="Genomic_DNA"/>
</dbReference>
<reference evidence="2" key="1">
    <citation type="submission" date="2023-03" db="EMBL/GenBank/DDBJ databases">
        <title>Massive genome expansion in bonnet fungi (Mycena s.s.) driven by repeated elements and novel gene families across ecological guilds.</title>
        <authorList>
            <consortium name="Lawrence Berkeley National Laboratory"/>
            <person name="Harder C.B."/>
            <person name="Miyauchi S."/>
            <person name="Viragh M."/>
            <person name="Kuo A."/>
            <person name="Thoen E."/>
            <person name="Andreopoulos B."/>
            <person name="Lu D."/>
            <person name="Skrede I."/>
            <person name="Drula E."/>
            <person name="Henrissat B."/>
            <person name="Morin E."/>
            <person name="Kohler A."/>
            <person name="Barry K."/>
            <person name="LaButti K."/>
            <person name="Morin E."/>
            <person name="Salamov A."/>
            <person name="Lipzen A."/>
            <person name="Mereny Z."/>
            <person name="Hegedus B."/>
            <person name="Baldrian P."/>
            <person name="Stursova M."/>
            <person name="Weitz H."/>
            <person name="Taylor A."/>
            <person name="Grigoriev I.V."/>
            <person name="Nagy L.G."/>
            <person name="Martin F."/>
            <person name="Kauserud H."/>
        </authorList>
    </citation>
    <scope>NUCLEOTIDE SEQUENCE</scope>
    <source>
        <strain evidence="2">9284</strain>
    </source>
</reference>
<dbReference type="GO" id="GO:0007166">
    <property type="term" value="P:cell surface receptor signaling pathway"/>
    <property type="evidence" value="ECO:0007669"/>
    <property type="project" value="InterPro"/>
</dbReference>
<dbReference type="Gene3D" id="3.40.50.300">
    <property type="entry name" value="P-loop containing nucleotide triphosphate hydrolases"/>
    <property type="match status" value="1"/>
</dbReference>
<keyword evidence="3" id="KW-1185">Reference proteome</keyword>
<dbReference type="AlphaFoldDB" id="A0AAD7BDS3"/>
<dbReference type="InterPro" id="IPR027417">
    <property type="entry name" value="P-loop_NTPase"/>
</dbReference>
<name>A0AAD7BDS3_9AGAR</name>
<evidence type="ECO:0000313" key="3">
    <source>
        <dbReference type="Proteomes" id="UP001221142"/>
    </source>
</evidence>
<dbReference type="CDD" id="cd21037">
    <property type="entry name" value="MLKL_NTD"/>
    <property type="match status" value="1"/>
</dbReference>
<sequence>MPPFPATTETSGFHLVGRLQPVLALLQEINVTFAPPFLEAICNTVRSLIDRLPQDIKKNKDECLHLMSHVHEVLYGIAALHMQSETPGTLSPQILEHVGNFMRTMHKIHTFIEAQQQGTFFKQLRRQGRLNNLLKDCQTELNQALDIFKIQTLPPGITNLNAKVEQMHTQLMEIIAGFSEQNTAEALSMVYPSSIGSQSSSTSFSLLPAKPKIFKGRQEELAKIIQMCFEECAPRIALLGAGGIGKTSLARAVSHHEGIPTKYPLRLFIGCESATTGTEIAALIASHLCLKPSPSVTSTVIKNLTRKSDILLVLDNLETAWEPLKFRSGVEDFLALLANVDNVSLIITLRGTERPSSVGWTRPFLPPLGPLSDEAAKEIFAELTDDIHDTQEVSQLLNLTDNLPLAIDLIAHLVDDDSCSSVLSRWETEKTAALSKGYDKKSNLDASIGISLNSPRMASNPGAKDLLRLLSVLPDGLQTLNFCK</sequence>
<organism evidence="2 3">
    <name type="scientific">Roridomyces roridus</name>
    <dbReference type="NCBI Taxonomy" id="1738132"/>
    <lineage>
        <taxon>Eukaryota</taxon>
        <taxon>Fungi</taxon>
        <taxon>Dikarya</taxon>
        <taxon>Basidiomycota</taxon>
        <taxon>Agaricomycotina</taxon>
        <taxon>Agaricomycetes</taxon>
        <taxon>Agaricomycetidae</taxon>
        <taxon>Agaricales</taxon>
        <taxon>Marasmiineae</taxon>
        <taxon>Mycenaceae</taxon>
        <taxon>Roridomyces</taxon>
    </lineage>
</organism>
<dbReference type="Pfam" id="PF05729">
    <property type="entry name" value="NACHT"/>
    <property type="match status" value="1"/>
</dbReference>
<proteinExistence type="predicted"/>
<dbReference type="PANTHER" id="PTHR47691">
    <property type="entry name" value="REGULATOR-RELATED"/>
    <property type="match status" value="1"/>
</dbReference>
<evidence type="ECO:0000313" key="2">
    <source>
        <dbReference type="EMBL" id="KAJ7617969.1"/>
    </source>
</evidence>
<dbReference type="GO" id="GO:0016787">
    <property type="term" value="F:hydrolase activity"/>
    <property type="evidence" value="ECO:0007669"/>
    <property type="project" value="UniProtKB-KW"/>
</dbReference>
<feature type="domain" description="NACHT" evidence="1">
    <location>
        <begin position="236"/>
        <end position="382"/>
    </location>
</feature>
<dbReference type="SUPFAM" id="SSF52540">
    <property type="entry name" value="P-loop containing nucleoside triphosphate hydrolases"/>
    <property type="match status" value="1"/>
</dbReference>
<dbReference type="Gene3D" id="1.20.930.20">
    <property type="entry name" value="Adaptor protein Cbl, N-terminal domain"/>
    <property type="match status" value="1"/>
</dbReference>
<accession>A0AAD7BDS3</accession>
<dbReference type="Proteomes" id="UP001221142">
    <property type="component" value="Unassembled WGS sequence"/>
</dbReference>
<dbReference type="InterPro" id="IPR036537">
    <property type="entry name" value="Adaptor_Cbl_N_dom_sf"/>
</dbReference>
<evidence type="ECO:0000259" key="1">
    <source>
        <dbReference type="Pfam" id="PF05729"/>
    </source>
</evidence>